<protein>
    <recommendedName>
        <fullName evidence="14">Ras-related protein Rab-43</fullName>
    </recommendedName>
</protein>
<proteinExistence type="inferred from homology"/>
<dbReference type="FunFam" id="3.40.50.300:FF:000803">
    <property type="entry name" value="Ras-related protein Rab-43"/>
    <property type="match status" value="1"/>
</dbReference>
<evidence type="ECO:0000313" key="16">
    <source>
        <dbReference type="Proteomes" id="UP000639338"/>
    </source>
</evidence>
<dbReference type="PROSITE" id="PS51420">
    <property type="entry name" value="RHO"/>
    <property type="match status" value="1"/>
</dbReference>
<keyword evidence="3" id="KW-0488">Methylation</keyword>
<keyword evidence="9" id="KW-0449">Lipoprotein</keyword>
<dbReference type="OrthoDB" id="9989112at2759"/>
<evidence type="ECO:0000256" key="13">
    <source>
        <dbReference type="ARBA" id="ARBA00046278"/>
    </source>
</evidence>
<evidence type="ECO:0000256" key="1">
    <source>
        <dbReference type="ARBA" id="ARBA00004580"/>
    </source>
</evidence>
<keyword evidence="10" id="KW-0636">Prenylation</keyword>
<evidence type="ECO:0000256" key="10">
    <source>
        <dbReference type="ARBA" id="ARBA00023289"/>
    </source>
</evidence>
<dbReference type="InterPro" id="IPR050305">
    <property type="entry name" value="Small_GTPase_Rab"/>
</dbReference>
<keyword evidence="5" id="KW-0547">Nucleotide-binding</keyword>
<dbReference type="SMART" id="SM00175">
    <property type="entry name" value="RAB"/>
    <property type="match status" value="1"/>
</dbReference>
<comment type="caution">
    <text evidence="15">The sequence shown here is derived from an EMBL/GenBank/DDBJ whole genome shotgun (WGS) entry which is preliminary data.</text>
</comment>
<keyword evidence="11" id="KW-0968">Cytoplasmic vesicle</keyword>
<name>A0A834Y4U7_APHGI</name>
<evidence type="ECO:0000256" key="11">
    <source>
        <dbReference type="ARBA" id="ARBA00023329"/>
    </source>
</evidence>
<evidence type="ECO:0000256" key="9">
    <source>
        <dbReference type="ARBA" id="ARBA00023288"/>
    </source>
</evidence>
<evidence type="ECO:0000313" key="15">
    <source>
        <dbReference type="EMBL" id="KAF7998155.1"/>
    </source>
</evidence>
<keyword evidence="6" id="KW-0333">Golgi apparatus</keyword>
<keyword evidence="7" id="KW-0342">GTP-binding</keyword>
<keyword evidence="8" id="KW-0472">Membrane</keyword>
<sequence>MSIRDPDDLLTYGDENFDYLFKIVLIGDCGTGKTCVVQRFRSGTFIERHGNTIGVDFSMKTVMIDGKRVKLQIWDTAGQERFSGITQSYYRSANGIILVYDITKKSSFLSVQKWVEEVRRYTSSSVMLILVGNKCDLESLREVETSEAEALCSYLPEVLHVIETSAKDNKNVDNIFFTIASELKKRYENRQLEAKDDEIVKLGDSRTLSSCSGCSYKLS</sequence>
<evidence type="ECO:0000256" key="5">
    <source>
        <dbReference type="ARBA" id="ARBA00022741"/>
    </source>
</evidence>
<dbReference type="SMART" id="SM00176">
    <property type="entry name" value="RAN"/>
    <property type="match status" value="1"/>
</dbReference>
<dbReference type="PANTHER" id="PTHR47980">
    <property type="entry name" value="LD44762P"/>
    <property type="match status" value="1"/>
</dbReference>
<comment type="similarity">
    <text evidence="2">Belongs to the small GTPase superfamily. Rab family.</text>
</comment>
<dbReference type="GO" id="GO:0030670">
    <property type="term" value="C:phagocytic vesicle membrane"/>
    <property type="evidence" value="ECO:0007669"/>
    <property type="project" value="UniProtKB-SubCell"/>
</dbReference>
<dbReference type="SUPFAM" id="SSF52540">
    <property type="entry name" value="P-loop containing nucleoside triphosphate hydrolases"/>
    <property type="match status" value="1"/>
</dbReference>
<keyword evidence="4" id="KW-0597">Phosphoprotein</keyword>
<organism evidence="15 16">
    <name type="scientific">Aphidius gifuensis</name>
    <name type="common">Parasitoid wasp</name>
    <dbReference type="NCBI Taxonomy" id="684658"/>
    <lineage>
        <taxon>Eukaryota</taxon>
        <taxon>Metazoa</taxon>
        <taxon>Ecdysozoa</taxon>
        <taxon>Arthropoda</taxon>
        <taxon>Hexapoda</taxon>
        <taxon>Insecta</taxon>
        <taxon>Pterygota</taxon>
        <taxon>Neoptera</taxon>
        <taxon>Endopterygota</taxon>
        <taxon>Hymenoptera</taxon>
        <taxon>Apocrita</taxon>
        <taxon>Ichneumonoidea</taxon>
        <taxon>Braconidae</taxon>
        <taxon>Aphidiinae</taxon>
        <taxon>Aphidius</taxon>
    </lineage>
</organism>
<accession>A0A834Y4U7</accession>
<dbReference type="Pfam" id="PF00071">
    <property type="entry name" value="Ras"/>
    <property type="match status" value="1"/>
</dbReference>
<dbReference type="SMART" id="SM00174">
    <property type="entry name" value="RHO"/>
    <property type="match status" value="1"/>
</dbReference>
<evidence type="ECO:0000256" key="2">
    <source>
        <dbReference type="ARBA" id="ARBA00006270"/>
    </source>
</evidence>
<dbReference type="Gene3D" id="3.40.50.300">
    <property type="entry name" value="P-loop containing nucleotide triphosphate hydrolases"/>
    <property type="match status" value="1"/>
</dbReference>
<dbReference type="EMBL" id="JACMRX010000001">
    <property type="protein sequence ID" value="KAF7998155.1"/>
    <property type="molecule type" value="Genomic_DNA"/>
</dbReference>
<dbReference type="InterPro" id="IPR005225">
    <property type="entry name" value="Small_GTP-bd"/>
</dbReference>
<dbReference type="NCBIfam" id="TIGR00231">
    <property type="entry name" value="small_GTP"/>
    <property type="match status" value="1"/>
</dbReference>
<evidence type="ECO:0000256" key="14">
    <source>
        <dbReference type="ARBA" id="ARBA00067841"/>
    </source>
</evidence>
<dbReference type="InterPro" id="IPR001806">
    <property type="entry name" value="Small_GTPase"/>
</dbReference>
<evidence type="ECO:0000256" key="7">
    <source>
        <dbReference type="ARBA" id="ARBA00023134"/>
    </source>
</evidence>
<reference evidence="15 16" key="1">
    <citation type="submission" date="2020-08" db="EMBL/GenBank/DDBJ databases">
        <title>Aphidius gifuensis genome sequencing and assembly.</title>
        <authorList>
            <person name="Du Z."/>
        </authorList>
    </citation>
    <scope>NUCLEOTIDE SEQUENCE [LARGE SCALE GENOMIC DNA]</scope>
    <source>
        <strain evidence="15">YNYX2018</strain>
        <tissue evidence="15">Adults</tissue>
    </source>
</reference>
<dbReference type="AlphaFoldDB" id="A0A834Y4U7"/>
<evidence type="ECO:0000256" key="3">
    <source>
        <dbReference type="ARBA" id="ARBA00022481"/>
    </source>
</evidence>
<dbReference type="GO" id="GO:0003924">
    <property type="term" value="F:GTPase activity"/>
    <property type="evidence" value="ECO:0007669"/>
    <property type="project" value="InterPro"/>
</dbReference>
<evidence type="ECO:0000256" key="6">
    <source>
        <dbReference type="ARBA" id="ARBA00023034"/>
    </source>
</evidence>
<keyword evidence="16" id="KW-1185">Reference proteome</keyword>
<dbReference type="GO" id="GO:0005525">
    <property type="term" value="F:GTP binding"/>
    <property type="evidence" value="ECO:0007669"/>
    <property type="project" value="UniProtKB-KW"/>
</dbReference>
<comment type="subcellular location">
    <subcellularLocation>
        <location evidence="1">Cytoplasmic vesicle</location>
        <location evidence="1">Phagosome membrane</location>
    </subcellularLocation>
    <subcellularLocation>
        <location evidence="13">Endomembrane system</location>
        <topology evidence="13">Lipid-anchor</topology>
        <orientation evidence="13">Cytoplasmic side</orientation>
    </subcellularLocation>
    <subcellularLocation>
        <location evidence="12">Golgi apparatus</location>
        <location evidence="12">trans-Golgi network membrane</location>
        <topology evidence="12">Lipid-anchor</topology>
    </subcellularLocation>
</comment>
<dbReference type="SMART" id="SM00173">
    <property type="entry name" value="RAS"/>
    <property type="match status" value="1"/>
</dbReference>
<gene>
    <name evidence="15" type="ORF">HCN44_009553</name>
</gene>
<evidence type="ECO:0000256" key="12">
    <source>
        <dbReference type="ARBA" id="ARBA00037864"/>
    </source>
</evidence>
<dbReference type="Proteomes" id="UP000639338">
    <property type="component" value="Unassembled WGS sequence"/>
</dbReference>
<dbReference type="InterPro" id="IPR027417">
    <property type="entry name" value="P-loop_NTPase"/>
</dbReference>
<dbReference type="PRINTS" id="PR00449">
    <property type="entry name" value="RASTRNSFRMNG"/>
</dbReference>
<evidence type="ECO:0000256" key="8">
    <source>
        <dbReference type="ARBA" id="ARBA00023136"/>
    </source>
</evidence>
<evidence type="ECO:0000256" key="4">
    <source>
        <dbReference type="ARBA" id="ARBA00022553"/>
    </source>
</evidence>
<dbReference type="PROSITE" id="PS51421">
    <property type="entry name" value="RAS"/>
    <property type="match status" value="1"/>
</dbReference>
<dbReference type="GO" id="GO:0005794">
    <property type="term" value="C:Golgi apparatus"/>
    <property type="evidence" value="ECO:0007669"/>
    <property type="project" value="UniProtKB-SubCell"/>
</dbReference>
<dbReference type="PROSITE" id="PS51419">
    <property type="entry name" value="RAB"/>
    <property type="match status" value="1"/>
</dbReference>
<dbReference type="SMART" id="SM00177">
    <property type="entry name" value="ARF"/>
    <property type="match status" value="1"/>
</dbReference>